<dbReference type="AlphaFoldDB" id="A0A7E4UPE3"/>
<comment type="similarity">
    <text evidence="2">Belongs to the steroid 5-alpha reductase family.</text>
</comment>
<evidence type="ECO:0000259" key="7">
    <source>
        <dbReference type="Pfam" id="PF02544"/>
    </source>
</evidence>
<protein>
    <submittedName>
        <fullName evidence="9">S5A_REDUCTASE domain-containing protein</fullName>
    </submittedName>
</protein>
<evidence type="ECO:0000256" key="4">
    <source>
        <dbReference type="ARBA" id="ARBA00022989"/>
    </source>
</evidence>
<comment type="subcellular location">
    <subcellularLocation>
        <location evidence="1">Membrane</location>
        <topology evidence="1">Multi-pass membrane protein</topology>
    </subcellularLocation>
</comment>
<feature type="transmembrane region" description="Helical" evidence="6">
    <location>
        <begin position="44"/>
        <end position="63"/>
    </location>
</feature>
<dbReference type="GO" id="GO:0003865">
    <property type="term" value="F:3-oxo-5-alpha-steroid 4-dehydrogenase activity"/>
    <property type="evidence" value="ECO:0007669"/>
    <property type="project" value="TreeGrafter"/>
</dbReference>
<dbReference type="PROSITE" id="PS50244">
    <property type="entry name" value="S5A_REDUCTASE"/>
    <property type="match status" value="1"/>
</dbReference>
<keyword evidence="5 6" id="KW-0472">Membrane</keyword>
<name>A0A7E4UPE3_PANRE</name>
<dbReference type="Proteomes" id="UP000492821">
    <property type="component" value="Unassembled WGS sequence"/>
</dbReference>
<keyword evidence="8" id="KW-1185">Reference proteome</keyword>
<evidence type="ECO:0000256" key="1">
    <source>
        <dbReference type="ARBA" id="ARBA00004141"/>
    </source>
</evidence>
<dbReference type="PANTHER" id="PTHR10556:SF37">
    <property type="entry name" value="3-OXO-5-ALPHA-STEROID 4-DEHYDROGENASE 2"/>
    <property type="match status" value="1"/>
</dbReference>
<proteinExistence type="inferred from homology"/>
<organism evidence="8 9">
    <name type="scientific">Panagrellus redivivus</name>
    <name type="common">Microworm</name>
    <dbReference type="NCBI Taxonomy" id="6233"/>
    <lineage>
        <taxon>Eukaryota</taxon>
        <taxon>Metazoa</taxon>
        <taxon>Ecdysozoa</taxon>
        <taxon>Nematoda</taxon>
        <taxon>Chromadorea</taxon>
        <taxon>Rhabditida</taxon>
        <taxon>Tylenchina</taxon>
        <taxon>Panagrolaimomorpha</taxon>
        <taxon>Panagrolaimoidea</taxon>
        <taxon>Panagrolaimidae</taxon>
        <taxon>Panagrellus</taxon>
    </lineage>
</organism>
<dbReference type="InterPro" id="IPR001104">
    <property type="entry name" value="3-oxo-5_a-steroid_4-DH_C"/>
</dbReference>
<evidence type="ECO:0000256" key="3">
    <source>
        <dbReference type="ARBA" id="ARBA00022692"/>
    </source>
</evidence>
<accession>A0A7E4UPE3</accession>
<dbReference type="InterPro" id="IPR039357">
    <property type="entry name" value="SRD5A/TECR"/>
</dbReference>
<feature type="domain" description="3-oxo-5-alpha-steroid 4-dehydrogenase C-terminal" evidence="7">
    <location>
        <begin position="143"/>
        <end position="216"/>
    </location>
</feature>
<feature type="transmembrane region" description="Helical" evidence="6">
    <location>
        <begin position="181"/>
        <end position="199"/>
    </location>
</feature>
<evidence type="ECO:0000313" key="8">
    <source>
        <dbReference type="Proteomes" id="UP000492821"/>
    </source>
</evidence>
<evidence type="ECO:0000313" key="9">
    <source>
        <dbReference type="WBParaSite" id="Pan_g10906.t1"/>
    </source>
</evidence>
<dbReference type="GO" id="GO:0006694">
    <property type="term" value="P:steroid biosynthetic process"/>
    <property type="evidence" value="ECO:0007669"/>
    <property type="project" value="TreeGrafter"/>
</dbReference>
<reference evidence="9" key="2">
    <citation type="submission" date="2020-10" db="UniProtKB">
        <authorList>
            <consortium name="WormBaseParasite"/>
        </authorList>
    </citation>
    <scope>IDENTIFICATION</scope>
</reference>
<evidence type="ECO:0000256" key="6">
    <source>
        <dbReference type="SAM" id="Phobius"/>
    </source>
</evidence>
<dbReference type="WBParaSite" id="Pan_g10906.t1">
    <property type="protein sequence ID" value="Pan_g10906.t1"/>
    <property type="gene ID" value="Pan_g10906"/>
</dbReference>
<sequence length="219" mass="25428">MWNFFVNIVNYLYFGLRLLKRWTGASGDEETFDQWMNAVSEEDFLNFLAQIFLISAIPTFFLLQKWSANYGRYSAEAWFSQYLLNSRFAWFIQEAPSLVAPMLALYWYGEQLNLSRFLAFAMFAGHYFQRTMIYPFLMSGGKKSPPHIVGAAFIFCATNGYMQAFYHVQYAPFADDHCRSLVSQAGFIIFLTGMVINIHSDSILRNLRKAGEKGYKQRC</sequence>
<dbReference type="PANTHER" id="PTHR10556">
    <property type="entry name" value="3-OXO-5-ALPHA-STEROID 4-DEHYDROGENASE"/>
    <property type="match status" value="1"/>
</dbReference>
<evidence type="ECO:0000256" key="2">
    <source>
        <dbReference type="ARBA" id="ARBA00007742"/>
    </source>
</evidence>
<keyword evidence="3 6" id="KW-0812">Transmembrane</keyword>
<keyword evidence="4 6" id="KW-1133">Transmembrane helix</keyword>
<reference evidence="8" key="1">
    <citation type="journal article" date="2013" name="Genetics">
        <title>The draft genome and transcriptome of Panagrellus redivivus are shaped by the harsh demands of a free-living lifestyle.</title>
        <authorList>
            <person name="Srinivasan J."/>
            <person name="Dillman A.R."/>
            <person name="Macchietto M.G."/>
            <person name="Heikkinen L."/>
            <person name="Lakso M."/>
            <person name="Fracchia K.M."/>
            <person name="Antoshechkin I."/>
            <person name="Mortazavi A."/>
            <person name="Wong G."/>
            <person name="Sternberg P.W."/>
        </authorList>
    </citation>
    <scope>NUCLEOTIDE SEQUENCE [LARGE SCALE GENOMIC DNA]</scope>
    <source>
        <strain evidence="8">MT8872</strain>
    </source>
</reference>
<evidence type="ECO:0000256" key="5">
    <source>
        <dbReference type="ARBA" id="ARBA00023136"/>
    </source>
</evidence>
<dbReference type="GO" id="GO:0016020">
    <property type="term" value="C:membrane"/>
    <property type="evidence" value="ECO:0007669"/>
    <property type="project" value="UniProtKB-SubCell"/>
</dbReference>
<feature type="transmembrane region" description="Helical" evidence="6">
    <location>
        <begin position="149"/>
        <end position="169"/>
    </location>
</feature>
<dbReference type="Pfam" id="PF02544">
    <property type="entry name" value="Steroid_dh"/>
    <property type="match status" value="1"/>
</dbReference>